<name>A0A6C0IR44_9ZZZZ</name>
<proteinExistence type="predicted"/>
<evidence type="ECO:0000256" key="1">
    <source>
        <dbReference type="SAM" id="MobiDB-lite"/>
    </source>
</evidence>
<dbReference type="AlphaFoldDB" id="A0A6C0IR44"/>
<protein>
    <recommendedName>
        <fullName evidence="3">Protein kinase domain-containing protein</fullName>
    </recommendedName>
</protein>
<feature type="compositionally biased region" description="Low complexity" evidence="1">
    <location>
        <begin position="315"/>
        <end position="331"/>
    </location>
</feature>
<feature type="region of interest" description="Disordered" evidence="1">
    <location>
        <begin position="278"/>
        <end position="331"/>
    </location>
</feature>
<evidence type="ECO:0000313" key="2">
    <source>
        <dbReference type="EMBL" id="QHT95259.1"/>
    </source>
</evidence>
<dbReference type="Gene3D" id="1.10.510.10">
    <property type="entry name" value="Transferase(Phosphotransferase) domain 1"/>
    <property type="match status" value="1"/>
</dbReference>
<evidence type="ECO:0008006" key="3">
    <source>
        <dbReference type="Google" id="ProtNLM"/>
    </source>
</evidence>
<dbReference type="InterPro" id="IPR011009">
    <property type="entry name" value="Kinase-like_dom_sf"/>
</dbReference>
<feature type="compositionally biased region" description="Low complexity" evidence="1">
    <location>
        <begin position="288"/>
        <end position="301"/>
    </location>
</feature>
<accession>A0A6C0IR44</accession>
<feature type="compositionally biased region" description="Acidic residues" evidence="1">
    <location>
        <begin position="304"/>
        <end position="314"/>
    </location>
</feature>
<organism evidence="2">
    <name type="scientific">viral metagenome</name>
    <dbReference type="NCBI Taxonomy" id="1070528"/>
    <lineage>
        <taxon>unclassified sequences</taxon>
        <taxon>metagenomes</taxon>
        <taxon>organismal metagenomes</taxon>
    </lineage>
</organism>
<dbReference type="EMBL" id="MN740238">
    <property type="protein sequence ID" value="QHT95259.1"/>
    <property type="molecule type" value="Genomic_DNA"/>
</dbReference>
<reference evidence="2" key="1">
    <citation type="journal article" date="2020" name="Nature">
        <title>Giant virus diversity and host interactions through global metagenomics.</title>
        <authorList>
            <person name="Schulz F."/>
            <person name="Roux S."/>
            <person name="Paez-Espino D."/>
            <person name="Jungbluth S."/>
            <person name="Walsh D.A."/>
            <person name="Denef V.J."/>
            <person name="McMahon K.D."/>
            <person name="Konstantinidis K.T."/>
            <person name="Eloe-Fadrosh E.A."/>
            <person name="Kyrpides N.C."/>
            <person name="Woyke T."/>
        </authorList>
    </citation>
    <scope>NUCLEOTIDE SEQUENCE</scope>
    <source>
        <strain evidence="2">GVMAG-M-3300024261-37</strain>
    </source>
</reference>
<dbReference type="SUPFAM" id="SSF56112">
    <property type="entry name" value="Protein kinase-like (PK-like)"/>
    <property type="match status" value="1"/>
</dbReference>
<sequence length="597" mass="69579">MATPTPTSTPPLFTVSYQKNDNEELFKQMDDVLNVYNMQNYVPIYSRYFELNDTNNNSINLNQKNTIVSLDGKKTENIFDIKIKNESGEHLRKSFFKFSPLFDPVKYMVGKYSHIEKEKIKKLPKYNGTKGYTKKVLDVNNTSYVDSFFSYLSSRLLNDHGFIHGIDFYGSFLAIQDKHFLNIFDDLEYLYGSDYFHQNKDELFKTEDIDEDMLEDDTRSHRKKIKFKSEKISIKTDNIDLGIKVENLTAANLQKHNSESPNIESSLKLCEHNVKVKSSNESSDSKKTNSTCSSRSSNTSKNSEDEDDEDDEISGESSGTEFESCSNSDMSGYSSSGTEYIKAEVFDFPVQIICLEGLTNTLDSLLEVEDEDDEMDSLQWNSCLFQIIISLLTYQKTFNFTHNDLHTNNIMYIETDRQYLYYKLNNEYYKVPTFGKIFKIIDFGRGIYKHSGKTFCCDSFSQKGDASSQYNCEPYFNQNKPRLEPNNSFDLCRLACSLFDYFFDDIDDVKKETDMIALLIAEWCKDDKGRNMLYKNNGEERYPDFKLYKMIARSVHNHNPVDVIKHQLFEKYIVTRKKIKKIKKEKIMNIDELPCYI</sequence>